<evidence type="ECO:0000313" key="1">
    <source>
        <dbReference type="EMBL" id="KAF6155948.1"/>
    </source>
</evidence>
<keyword evidence="2" id="KW-1185">Reference proteome</keyword>
<comment type="caution">
    <text evidence="1">The sequence shown here is derived from an EMBL/GenBank/DDBJ whole genome shotgun (WGS) entry which is preliminary data.</text>
</comment>
<dbReference type="EMBL" id="JACGCM010001398">
    <property type="protein sequence ID" value="KAF6155948.1"/>
    <property type="molecule type" value="Genomic_DNA"/>
</dbReference>
<evidence type="ECO:0000313" key="2">
    <source>
        <dbReference type="Proteomes" id="UP000541444"/>
    </source>
</evidence>
<sequence length="66" mass="7706">MISLCNIWGFNQIQSHWFSSNRTLEKVGVLFVLLYLSHILKGFSQRICNSKQAVSDWNLQRLVCSF</sequence>
<proteinExistence type="predicted"/>
<reference evidence="1 2" key="1">
    <citation type="journal article" date="2020" name="IScience">
        <title>Genome Sequencing of the Endangered Kingdonia uniflora (Circaeasteraceae, Ranunculales) Reveals Potential Mechanisms of Evolutionary Specialization.</title>
        <authorList>
            <person name="Sun Y."/>
            <person name="Deng T."/>
            <person name="Zhang A."/>
            <person name="Moore M.J."/>
            <person name="Landis J.B."/>
            <person name="Lin N."/>
            <person name="Zhang H."/>
            <person name="Zhang X."/>
            <person name="Huang J."/>
            <person name="Zhang X."/>
            <person name="Sun H."/>
            <person name="Wang H."/>
        </authorList>
    </citation>
    <scope>NUCLEOTIDE SEQUENCE [LARGE SCALE GENOMIC DNA]</scope>
    <source>
        <strain evidence="1">TB1705</strain>
        <tissue evidence="1">Leaf</tissue>
    </source>
</reference>
<dbReference type="Proteomes" id="UP000541444">
    <property type="component" value="Unassembled WGS sequence"/>
</dbReference>
<organism evidence="1 2">
    <name type="scientific">Kingdonia uniflora</name>
    <dbReference type="NCBI Taxonomy" id="39325"/>
    <lineage>
        <taxon>Eukaryota</taxon>
        <taxon>Viridiplantae</taxon>
        <taxon>Streptophyta</taxon>
        <taxon>Embryophyta</taxon>
        <taxon>Tracheophyta</taxon>
        <taxon>Spermatophyta</taxon>
        <taxon>Magnoliopsida</taxon>
        <taxon>Ranunculales</taxon>
        <taxon>Circaeasteraceae</taxon>
        <taxon>Kingdonia</taxon>
    </lineage>
</organism>
<dbReference type="AlphaFoldDB" id="A0A7J7MMK4"/>
<accession>A0A7J7MMK4</accession>
<name>A0A7J7MMK4_9MAGN</name>
<gene>
    <name evidence="1" type="ORF">GIB67_039279</name>
</gene>
<protein>
    <submittedName>
        <fullName evidence="1">Uncharacterized protein</fullName>
    </submittedName>
</protein>
<feature type="non-terminal residue" evidence="1">
    <location>
        <position position="1"/>
    </location>
</feature>